<reference evidence="7" key="1">
    <citation type="submission" date="2016-06" db="EMBL/GenBank/DDBJ databases">
        <authorList>
            <person name="Varghese N."/>
            <person name="Submissions Spin"/>
        </authorList>
    </citation>
    <scope>NUCLEOTIDE SEQUENCE [LARGE SCALE GENOMIC DNA]</scope>
    <source>
        <strain evidence="7">DSM 43817</strain>
    </source>
</reference>
<dbReference type="PANTHER" id="PTHR30055:SF151">
    <property type="entry name" value="TRANSCRIPTIONAL REGULATORY PROTEIN"/>
    <property type="match status" value="1"/>
</dbReference>
<protein>
    <submittedName>
        <fullName evidence="6">Regulatory protein, tetR family</fullName>
    </submittedName>
</protein>
<evidence type="ECO:0000256" key="1">
    <source>
        <dbReference type="ARBA" id="ARBA00023015"/>
    </source>
</evidence>
<dbReference type="InterPro" id="IPR036271">
    <property type="entry name" value="Tet_transcr_reg_TetR-rel_C_sf"/>
</dbReference>
<dbReference type="RefSeq" id="WP_091641510.1">
    <property type="nucleotide sequence ID" value="NZ_FMHW01000002.1"/>
</dbReference>
<evidence type="ECO:0000259" key="5">
    <source>
        <dbReference type="PROSITE" id="PS50977"/>
    </source>
</evidence>
<dbReference type="Gene3D" id="1.10.357.10">
    <property type="entry name" value="Tetracycline Repressor, domain 2"/>
    <property type="match status" value="1"/>
</dbReference>
<feature type="domain" description="HTH tetR-type" evidence="5">
    <location>
        <begin position="15"/>
        <end position="75"/>
    </location>
</feature>
<evidence type="ECO:0000313" key="6">
    <source>
        <dbReference type="EMBL" id="SCL24456.1"/>
    </source>
</evidence>
<dbReference type="Pfam" id="PF02909">
    <property type="entry name" value="TetR_C_1"/>
    <property type="match status" value="1"/>
</dbReference>
<name>A0A1C6S4R0_9ACTN</name>
<proteinExistence type="predicted"/>
<dbReference type="EMBL" id="FMHW01000002">
    <property type="protein sequence ID" value="SCL24456.1"/>
    <property type="molecule type" value="Genomic_DNA"/>
</dbReference>
<dbReference type="PROSITE" id="PS50977">
    <property type="entry name" value="HTH_TETR_2"/>
    <property type="match status" value="1"/>
</dbReference>
<dbReference type="InterPro" id="IPR009057">
    <property type="entry name" value="Homeodomain-like_sf"/>
</dbReference>
<dbReference type="Gene3D" id="1.10.10.60">
    <property type="entry name" value="Homeodomain-like"/>
    <property type="match status" value="1"/>
</dbReference>
<dbReference type="Proteomes" id="UP000198959">
    <property type="component" value="Unassembled WGS sequence"/>
</dbReference>
<keyword evidence="7" id="KW-1185">Reference proteome</keyword>
<gene>
    <name evidence="6" type="ORF">GA0074692_1771</name>
</gene>
<dbReference type="PANTHER" id="PTHR30055">
    <property type="entry name" value="HTH-TYPE TRANSCRIPTIONAL REGULATOR RUTR"/>
    <property type="match status" value="1"/>
</dbReference>
<dbReference type="GO" id="GO:0003700">
    <property type="term" value="F:DNA-binding transcription factor activity"/>
    <property type="evidence" value="ECO:0007669"/>
    <property type="project" value="TreeGrafter"/>
</dbReference>
<evidence type="ECO:0000256" key="4">
    <source>
        <dbReference type="PROSITE-ProRule" id="PRU00335"/>
    </source>
</evidence>
<keyword evidence="3" id="KW-0804">Transcription</keyword>
<accession>A0A1C6S4R0</accession>
<keyword evidence="1" id="KW-0805">Transcription regulation</keyword>
<dbReference type="GO" id="GO:0000976">
    <property type="term" value="F:transcription cis-regulatory region binding"/>
    <property type="evidence" value="ECO:0007669"/>
    <property type="project" value="TreeGrafter"/>
</dbReference>
<keyword evidence="2 4" id="KW-0238">DNA-binding</keyword>
<dbReference type="SUPFAM" id="SSF48498">
    <property type="entry name" value="Tetracyclin repressor-like, C-terminal domain"/>
    <property type="match status" value="1"/>
</dbReference>
<dbReference type="AlphaFoldDB" id="A0A1C6S4R0"/>
<feature type="DNA-binding region" description="H-T-H motif" evidence="4">
    <location>
        <begin position="38"/>
        <end position="57"/>
    </location>
</feature>
<evidence type="ECO:0000256" key="3">
    <source>
        <dbReference type="ARBA" id="ARBA00023163"/>
    </source>
</evidence>
<dbReference type="GO" id="GO:0045892">
    <property type="term" value="P:negative regulation of DNA-templated transcription"/>
    <property type="evidence" value="ECO:0007669"/>
    <property type="project" value="InterPro"/>
</dbReference>
<dbReference type="STRING" id="145854.GA0074692_1771"/>
<dbReference type="InterPro" id="IPR001647">
    <property type="entry name" value="HTH_TetR"/>
</dbReference>
<dbReference type="InterPro" id="IPR050109">
    <property type="entry name" value="HTH-type_TetR-like_transc_reg"/>
</dbReference>
<organism evidence="6 7">
    <name type="scientific">Micromonospora pallida</name>
    <dbReference type="NCBI Taxonomy" id="145854"/>
    <lineage>
        <taxon>Bacteria</taxon>
        <taxon>Bacillati</taxon>
        <taxon>Actinomycetota</taxon>
        <taxon>Actinomycetes</taxon>
        <taxon>Micromonosporales</taxon>
        <taxon>Micromonosporaceae</taxon>
        <taxon>Micromonospora</taxon>
    </lineage>
</organism>
<dbReference type="OrthoDB" id="329481at2"/>
<dbReference type="SUPFAM" id="SSF46689">
    <property type="entry name" value="Homeodomain-like"/>
    <property type="match status" value="1"/>
</dbReference>
<evidence type="ECO:0000256" key="2">
    <source>
        <dbReference type="ARBA" id="ARBA00023125"/>
    </source>
</evidence>
<dbReference type="Pfam" id="PF00440">
    <property type="entry name" value="TetR_N"/>
    <property type="match status" value="1"/>
</dbReference>
<dbReference type="InterPro" id="IPR004111">
    <property type="entry name" value="Repressor_TetR_C"/>
</dbReference>
<sequence>MPGRRARESGEPVRQLSRERVLQAAVGIADARGLGGLTMRSLAAELDAKPMSLYHYIQNKDELLDALVDGVFAEIELPKVGGDWRAEVRRRSLSARTVLTRHPWALALVESRTSPGPATLRHHDAMLGTLRAGGFSLQMTAHAYALVDAYVYGFVLQEASLPFDNADSANAVTETIMESFAAGEYPHLVELATQHVQQPGYHFGGQFEFGLDLILDALAVHGTTRPS</sequence>
<evidence type="ECO:0000313" key="7">
    <source>
        <dbReference type="Proteomes" id="UP000198959"/>
    </source>
</evidence>